<name>A0ABS5TU33_9ACTN</name>
<evidence type="ECO:0000313" key="1">
    <source>
        <dbReference type="EMBL" id="MBT0774307.1"/>
    </source>
</evidence>
<sequence length="991" mass="109753">MPDGGRIAARGFQYQYLRTLESMLTLIGDPHIASARIEGPVQSDAAVQVDAVDFDVLDHEGRCHLAAQVKARSAGATMSAAEVFTVVASLTSDYEADQYQLLTNATPTPQARQLALALSDGSDPHALRDVLTTILAGAPRRLTQVSDLDVIQMERLGRCRVLFDTRDDAQIRQTLREYLRHYRNVSRLGMGEQSAALMTGYLVSEIFRRAADEGEARFTMDQLREHLLIEPETLARTFRNRDWGVLVGSIPPIPDVARPELLSQIVAALEPAGRDEVRRVILTGLSGIGKSSIAAAFLADRSDSYDCLFWIDAESEDSLLASFQRIRSYLQGSPRASALHDPPTQVRDEVHTDLSRLPGRWALVFDNVGDHRAAQPWIPKLGRGDIIVTSTNAIARYGNATSITVSAMTDAQSADLVARRLHLSAAESRTHRREIQRLTAALANWPLAMELATGYLDSCAIALTDVDGYLSDLTSRTLSDTDSLPPAYPRTLAAALALSIDDLESRAFPEREVGERYLYARLAHGILHLGAFLASRQIPVHLLGGTVLDDLEDAGHSAPIFVDPSMFRMGEVVRELRRYSLVSYDLEIPPTEGERVPDVDHTITMNSVIQALLRDRIGQTPHTATVLGSLARQVDRWLSAALDLNRLERAEILSTHARVLVHHLFDRGLNHEWIACLYGNLAAAYRRRGQSDMAELLLKFELILLGKLQPPNRFLIAQTQVQLIDILLHTPSAHSLTYDEAALKLNETLQYAEESSQDASAGSIYLAFAVRDMLERPLAQKFVPSVLSALKTRSQSILERFESTPLIDTMMASQKAEEFLRDGDFRQAELSCREALASRSLVGATEIDTHSSLIQALAGQEKWAEASIAFSELRSLYGEACAYPWIVEEYFSNLGLEIFEPIMRGQAGPLDLLAEVLAWPPVQERRTNSTMNFCTRVGLFTALHKAKTGYPREARSILDALAAEDLDTGTAEQRTAWKMIWQLIHDDVPTS</sequence>
<gene>
    <name evidence="1" type="ORF">KIH74_35515</name>
</gene>
<comment type="caution">
    <text evidence="1">The sequence shown here is derived from an EMBL/GenBank/DDBJ whole genome shotgun (WGS) entry which is preliminary data.</text>
</comment>
<dbReference type="SUPFAM" id="SSF52540">
    <property type="entry name" value="P-loop containing nucleoside triphosphate hydrolases"/>
    <property type="match status" value="1"/>
</dbReference>
<accession>A0ABS5TU33</accession>
<organism evidence="1 2">
    <name type="scientific">Kineosporia corallincola</name>
    <dbReference type="NCBI Taxonomy" id="2835133"/>
    <lineage>
        <taxon>Bacteria</taxon>
        <taxon>Bacillati</taxon>
        <taxon>Actinomycetota</taxon>
        <taxon>Actinomycetes</taxon>
        <taxon>Kineosporiales</taxon>
        <taxon>Kineosporiaceae</taxon>
        <taxon>Kineosporia</taxon>
    </lineage>
</organism>
<dbReference type="EMBL" id="JAHBAY010000030">
    <property type="protein sequence ID" value="MBT0774307.1"/>
    <property type="molecule type" value="Genomic_DNA"/>
</dbReference>
<reference evidence="1 2" key="1">
    <citation type="submission" date="2021-05" db="EMBL/GenBank/DDBJ databases">
        <title>Kineosporia and Streptomyces sp. nov. two new marine actinobacteria isolated from Coral.</title>
        <authorList>
            <person name="Buangrab K."/>
            <person name="Sutthacheep M."/>
            <person name="Yeemin T."/>
            <person name="Harunari E."/>
            <person name="Igarashi Y."/>
            <person name="Kanchanasin P."/>
            <person name="Tanasupawat S."/>
            <person name="Phongsopitanun W."/>
        </authorList>
    </citation>
    <scope>NUCLEOTIDE SEQUENCE [LARGE SCALE GENOMIC DNA]</scope>
    <source>
        <strain evidence="1 2">J2-2</strain>
    </source>
</reference>
<dbReference type="PANTHER" id="PTHR35205:SF1">
    <property type="entry name" value="ZU5 DOMAIN-CONTAINING PROTEIN"/>
    <property type="match status" value="1"/>
</dbReference>
<keyword evidence="2" id="KW-1185">Reference proteome</keyword>
<dbReference type="RefSeq" id="WP_214160847.1">
    <property type="nucleotide sequence ID" value="NZ_JAHBAY010000030.1"/>
</dbReference>
<dbReference type="GO" id="GO:0005524">
    <property type="term" value="F:ATP binding"/>
    <property type="evidence" value="ECO:0007669"/>
    <property type="project" value="UniProtKB-KW"/>
</dbReference>
<dbReference type="InterPro" id="IPR027417">
    <property type="entry name" value="P-loop_NTPase"/>
</dbReference>
<dbReference type="Proteomes" id="UP001197247">
    <property type="component" value="Unassembled WGS sequence"/>
</dbReference>
<protein>
    <submittedName>
        <fullName evidence="1">ATP-binding protein</fullName>
    </submittedName>
</protein>
<evidence type="ECO:0000313" key="2">
    <source>
        <dbReference type="Proteomes" id="UP001197247"/>
    </source>
</evidence>
<keyword evidence="1" id="KW-0067">ATP-binding</keyword>
<proteinExistence type="predicted"/>
<keyword evidence="1" id="KW-0547">Nucleotide-binding</keyword>
<dbReference type="Gene3D" id="3.40.50.300">
    <property type="entry name" value="P-loop containing nucleotide triphosphate hydrolases"/>
    <property type="match status" value="1"/>
</dbReference>
<dbReference type="PANTHER" id="PTHR35205">
    <property type="entry name" value="NB-ARC AND TPR DOMAIN PROTEIN"/>
    <property type="match status" value="1"/>
</dbReference>